<dbReference type="RefSeq" id="WP_074723442.1">
    <property type="nucleotide sequence ID" value="NZ_CBCRVS010000005.1"/>
</dbReference>
<name>A0A1H9LJX0_FLAFI</name>
<dbReference type="Proteomes" id="UP000183658">
    <property type="component" value="Unassembled WGS sequence"/>
</dbReference>
<keyword evidence="2" id="KW-1185">Reference proteome</keyword>
<evidence type="ECO:0000313" key="2">
    <source>
        <dbReference type="Proteomes" id="UP000183658"/>
    </source>
</evidence>
<proteinExistence type="predicted"/>
<dbReference type="OrthoDB" id="1451088at2"/>
<accession>A0A1H9LJX0</accession>
<sequence>MRATKYFKNSTDMADFAKHFKALKKNNWYIRTTLICDHVLNENRKAIILATGETIMQRLITCKVCNEHGNAVEPIKK</sequence>
<dbReference type="EMBL" id="FOFZ01000007">
    <property type="protein sequence ID" value="SER11529.1"/>
    <property type="molecule type" value="Genomic_DNA"/>
</dbReference>
<dbReference type="AlphaFoldDB" id="A0A1H9LJX0"/>
<gene>
    <name evidence="1" type="ORF">SAMN05444355_10752</name>
</gene>
<organism evidence="1 2">
    <name type="scientific">Flavobacterium frigoris</name>
    <dbReference type="NCBI Taxonomy" id="229204"/>
    <lineage>
        <taxon>Bacteria</taxon>
        <taxon>Pseudomonadati</taxon>
        <taxon>Bacteroidota</taxon>
        <taxon>Flavobacteriia</taxon>
        <taxon>Flavobacteriales</taxon>
        <taxon>Flavobacteriaceae</taxon>
        <taxon>Flavobacterium</taxon>
    </lineage>
</organism>
<protein>
    <submittedName>
        <fullName evidence="1">Uncharacterized protein</fullName>
    </submittedName>
</protein>
<reference evidence="2" key="1">
    <citation type="submission" date="2016-10" db="EMBL/GenBank/DDBJ databases">
        <authorList>
            <person name="Varghese N."/>
            <person name="Submissions S."/>
        </authorList>
    </citation>
    <scope>NUCLEOTIDE SEQUENCE [LARGE SCALE GENOMIC DNA]</scope>
    <source>
        <strain evidence="2">DSM 15719</strain>
    </source>
</reference>
<evidence type="ECO:0000313" key="1">
    <source>
        <dbReference type="EMBL" id="SER11529.1"/>
    </source>
</evidence>